<feature type="domain" description="Zeta toxin" evidence="3">
    <location>
        <begin position="22"/>
        <end position="160"/>
    </location>
</feature>
<accession>A0A1H4HN20</accession>
<evidence type="ECO:0000256" key="2">
    <source>
        <dbReference type="ARBA" id="ARBA00022840"/>
    </source>
</evidence>
<reference evidence="4 5" key="1">
    <citation type="submission" date="2016-10" db="EMBL/GenBank/DDBJ databases">
        <authorList>
            <person name="de Groot N.N."/>
        </authorList>
    </citation>
    <scope>NUCLEOTIDE SEQUENCE [LARGE SCALE GENOMIC DNA]</scope>
    <source>
        <strain evidence="4 5">DSM 19033</strain>
    </source>
</reference>
<dbReference type="InterPro" id="IPR010488">
    <property type="entry name" value="Zeta_toxin_domain"/>
</dbReference>
<evidence type="ECO:0000313" key="5">
    <source>
        <dbReference type="Proteomes" id="UP000198850"/>
    </source>
</evidence>
<evidence type="ECO:0000256" key="1">
    <source>
        <dbReference type="ARBA" id="ARBA00022741"/>
    </source>
</evidence>
<dbReference type="PANTHER" id="PTHR39206:SF1">
    <property type="entry name" value="SLL8004 PROTEIN"/>
    <property type="match status" value="1"/>
</dbReference>
<evidence type="ECO:0000259" key="3">
    <source>
        <dbReference type="Pfam" id="PF06414"/>
    </source>
</evidence>
<dbReference type="AlphaFoldDB" id="A0A1H4HN20"/>
<evidence type="ECO:0000313" key="4">
    <source>
        <dbReference type="EMBL" id="SEB22468.1"/>
    </source>
</evidence>
<name>A0A1H4HN20_9SPHI</name>
<dbReference type="InterPro" id="IPR027417">
    <property type="entry name" value="P-loop_NTPase"/>
</dbReference>
<proteinExistence type="predicted"/>
<protein>
    <submittedName>
        <fullName evidence="4">Predicted ABC-type ATPase</fullName>
    </submittedName>
</protein>
<sequence length="213" mass="23960">MILEVISHPKVGCYAIYNFFLMPNLYIISGCNGAGKTTASYTILPEILDCREFINADNIAAELSPLNPESVALESGRKMLKRIDELVREGIDFAIETTLSTRSYVSLVKNVQAAGYKVSLLYFWLSSADVAIKRVAQRVSEGGHDIPSETIIRRYYRGISNLYNLYMPICDEWTLVNNMNLAPEVVAKSDAFGKMIFNNELWDSIKKDSHDKS</sequence>
<dbReference type="STRING" id="425514.SAMN05443550_1382"/>
<dbReference type="GO" id="GO:0016301">
    <property type="term" value="F:kinase activity"/>
    <property type="evidence" value="ECO:0007669"/>
    <property type="project" value="InterPro"/>
</dbReference>
<dbReference type="Proteomes" id="UP000198850">
    <property type="component" value="Unassembled WGS sequence"/>
</dbReference>
<dbReference type="Gene3D" id="3.40.50.300">
    <property type="entry name" value="P-loop containing nucleotide triphosphate hydrolases"/>
    <property type="match status" value="1"/>
</dbReference>
<keyword evidence="1" id="KW-0547">Nucleotide-binding</keyword>
<keyword evidence="2" id="KW-0067">ATP-binding</keyword>
<dbReference type="Pfam" id="PF06414">
    <property type="entry name" value="Zeta_toxin"/>
    <property type="match status" value="1"/>
</dbReference>
<dbReference type="SUPFAM" id="SSF52540">
    <property type="entry name" value="P-loop containing nucleoside triphosphate hydrolases"/>
    <property type="match status" value="1"/>
</dbReference>
<dbReference type="EMBL" id="FNRA01000038">
    <property type="protein sequence ID" value="SEB22468.1"/>
    <property type="molecule type" value="Genomic_DNA"/>
</dbReference>
<keyword evidence="5" id="KW-1185">Reference proteome</keyword>
<dbReference type="GO" id="GO:0005524">
    <property type="term" value="F:ATP binding"/>
    <property type="evidence" value="ECO:0007669"/>
    <property type="project" value="UniProtKB-KW"/>
</dbReference>
<gene>
    <name evidence="4" type="ORF">SAMN05443550_1382</name>
</gene>
<dbReference type="PANTHER" id="PTHR39206">
    <property type="entry name" value="SLL8004 PROTEIN"/>
    <property type="match status" value="1"/>
</dbReference>
<organism evidence="4 5">
    <name type="scientific">Pedobacter hartonius</name>
    <dbReference type="NCBI Taxonomy" id="425514"/>
    <lineage>
        <taxon>Bacteria</taxon>
        <taxon>Pseudomonadati</taxon>
        <taxon>Bacteroidota</taxon>
        <taxon>Sphingobacteriia</taxon>
        <taxon>Sphingobacteriales</taxon>
        <taxon>Sphingobacteriaceae</taxon>
        <taxon>Pedobacter</taxon>
    </lineage>
</organism>